<dbReference type="OrthoDB" id="1746590at2759"/>
<gene>
    <name evidence="5" type="ORF">HHK36_021186</name>
</gene>
<dbReference type="Pfam" id="PF12906">
    <property type="entry name" value="RINGv"/>
    <property type="match status" value="1"/>
</dbReference>
<comment type="caution">
    <text evidence="5">The sequence shown here is derived from an EMBL/GenBank/DDBJ whole genome shotgun (WGS) entry which is preliminary data.</text>
</comment>
<evidence type="ECO:0000313" key="5">
    <source>
        <dbReference type="EMBL" id="KAF8392946.1"/>
    </source>
</evidence>
<dbReference type="PANTHER" id="PTHR46214">
    <property type="entry name" value="ZINC FINGER, RING-CH-TYPE"/>
    <property type="match status" value="1"/>
</dbReference>
<dbReference type="Gene3D" id="3.30.40.10">
    <property type="entry name" value="Zinc/RING finger domain, C3HC4 (zinc finger)"/>
    <property type="match status" value="1"/>
</dbReference>
<dbReference type="InterPro" id="IPR011016">
    <property type="entry name" value="Znf_RING-CH"/>
</dbReference>
<accession>A0A834YWG5</accession>
<protein>
    <recommendedName>
        <fullName evidence="4">RING-CH-type domain-containing protein</fullName>
    </recommendedName>
</protein>
<organism evidence="5 6">
    <name type="scientific">Tetracentron sinense</name>
    <name type="common">Spur-leaf</name>
    <dbReference type="NCBI Taxonomy" id="13715"/>
    <lineage>
        <taxon>Eukaryota</taxon>
        <taxon>Viridiplantae</taxon>
        <taxon>Streptophyta</taxon>
        <taxon>Embryophyta</taxon>
        <taxon>Tracheophyta</taxon>
        <taxon>Spermatophyta</taxon>
        <taxon>Magnoliopsida</taxon>
        <taxon>Trochodendrales</taxon>
        <taxon>Trochodendraceae</taxon>
        <taxon>Tetracentron</taxon>
    </lineage>
</organism>
<evidence type="ECO:0000256" key="1">
    <source>
        <dbReference type="ARBA" id="ARBA00022723"/>
    </source>
</evidence>
<evidence type="ECO:0000313" key="6">
    <source>
        <dbReference type="Proteomes" id="UP000655225"/>
    </source>
</evidence>
<sequence>MIMVLSHQAMHDQQGTRDNSVIDLIQNGTSESSSNLVDWVESETVIVTKSEETGSVGENGDSNAKANVLEMSKIGCSCKDELRIAHQHCTEAWFMLKGNR</sequence>
<keyword evidence="2" id="KW-0863">Zinc-finger</keyword>
<reference evidence="5 6" key="1">
    <citation type="submission" date="2020-04" db="EMBL/GenBank/DDBJ databases">
        <title>Plant Genome Project.</title>
        <authorList>
            <person name="Zhang R.-G."/>
        </authorList>
    </citation>
    <scope>NUCLEOTIDE SEQUENCE [LARGE SCALE GENOMIC DNA]</scope>
    <source>
        <strain evidence="5">YNK0</strain>
        <tissue evidence="5">Leaf</tissue>
    </source>
</reference>
<dbReference type="PANTHER" id="PTHR46214:SF8">
    <property type="entry name" value="RING_FYVE_PHD ZINC FINGER SUPERFAMILY PROTEIN"/>
    <property type="match status" value="1"/>
</dbReference>
<evidence type="ECO:0000259" key="4">
    <source>
        <dbReference type="Pfam" id="PF12906"/>
    </source>
</evidence>
<dbReference type="Proteomes" id="UP000655225">
    <property type="component" value="Unassembled WGS sequence"/>
</dbReference>
<dbReference type="AlphaFoldDB" id="A0A834YWG5"/>
<name>A0A834YWG5_TETSI</name>
<dbReference type="GO" id="GO:0008270">
    <property type="term" value="F:zinc ion binding"/>
    <property type="evidence" value="ECO:0007669"/>
    <property type="project" value="UniProtKB-KW"/>
</dbReference>
<dbReference type="InterPro" id="IPR013083">
    <property type="entry name" value="Znf_RING/FYVE/PHD"/>
</dbReference>
<keyword evidence="1" id="KW-0479">Metal-binding</keyword>
<feature type="domain" description="RING-CH-type" evidence="4">
    <location>
        <begin position="74"/>
        <end position="99"/>
    </location>
</feature>
<proteinExistence type="predicted"/>
<evidence type="ECO:0000256" key="3">
    <source>
        <dbReference type="ARBA" id="ARBA00022833"/>
    </source>
</evidence>
<dbReference type="EMBL" id="JABCRI010000015">
    <property type="protein sequence ID" value="KAF8392946.1"/>
    <property type="molecule type" value="Genomic_DNA"/>
</dbReference>
<keyword evidence="6" id="KW-1185">Reference proteome</keyword>
<evidence type="ECO:0000256" key="2">
    <source>
        <dbReference type="ARBA" id="ARBA00022771"/>
    </source>
</evidence>
<keyword evidence="3" id="KW-0862">Zinc</keyword>